<dbReference type="OrthoDB" id="344134at2"/>
<proteinExistence type="predicted"/>
<gene>
    <name evidence="1" type="ORF">CLV96_2404</name>
</gene>
<dbReference type="AlphaFoldDB" id="A0A4R8N0K5"/>
<keyword evidence="2" id="KW-1185">Reference proteome</keyword>
<dbReference type="EMBL" id="SORO01000001">
    <property type="protein sequence ID" value="TDY73372.1"/>
    <property type="molecule type" value="Genomic_DNA"/>
</dbReference>
<dbReference type="Proteomes" id="UP000294684">
    <property type="component" value="Unassembled WGS sequence"/>
</dbReference>
<evidence type="ECO:0000313" key="1">
    <source>
        <dbReference type="EMBL" id="TDY73372.1"/>
    </source>
</evidence>
<evidence type="ECO:0000313" key="2">
    <source>
        <dbReference type="Proteomes" id="UP000294684"/>
    </source>
</evidence>
<accession>A0A4R8N0K5</accession>
<organism evidence="1 2">
    <name type="scientific">Leptospira meyeri</name>
    <dbReference type="NCBI Taxonomy" id="29508"/>
    <lineage>
        <taxon>Bacteria</taxon>
        <taxon>Pseudomonadati</taxon>
        <taxon>Spirochaetota</taxon>
        <taxon>Spirochaetia</taxon>
        <taxon>Leptospirales</taxon>
        <taxon>Leptospiraceae</taxon>
        <taxon>Leptospira</taxon>
    </lineage>
</organism>
<dbReference type="GeneID" id="79827695"/>
<name>A0A4R8N0K5_LEPME</name>
<sequence>MQYRPETKELISSIQDFLMKELLPKLEGDDLLSYKTLVSWNMLGVIAREMESSEFESDLRRIQNLDLKISDLETKFKSEEFANLPRKEKYNQLLGWNKEFANTIRNLSKDKVNADLKPGGKIWNFAKKQLKENLAISNPRFQT</sequence>
<protein>
    <submittedName>
        <fullName evidence="1">Uncharacterized protein</fullName>
    </submittedName>
</protein>
<dbReference type="STRING" id="1193051.LEP1GSC017_1598"/>
<comment type="caution">
    <text evidence="1">The sequence shown here is derived from an EMBL/GenBank/DDBJ whole genome shotgun (WGS) entry which is preliminary data.</text>
</comment>
<dbReference type="RefSeq" id="WP_004786688.1">
    <property type="nucleotide sequence ID" value="NZ_SORO01000001.1"/>
</dbReference>
<reference evidence="1 2" key="1">
    <citation type="submission" date="2019-03" db="EMBL/GenBank/DDBJ databases">
        <title>Genomic Encyclopedia of Archaeal and Bacterial Type Strains, Phase II (KMG-II): from individual species to whole genera.</title>
        <authorList>
            <person name="Goeker M."/>
        </authorList>
    </citation>
    <scope>NUCLEOTIDE SEQUENCE [LARGE SCALE GENOMIC DNA]</scope>
    <source>
        <strain evidence="1 2">DSM 21537</strain>
    </source>
</reference>